<reference evidence="1 2" key="1">
    <citation type="submission" date="2015-11" db="EMBL/GenBank/DDBJ databases">
        <title>Genome-wide analysis reveals the secondary metabolome in Streptomyces kanasensis ZX01.</title>
        <authorList>
            <person name="Zhang G."/>
            <person name="Han L."/>
            <person name="Feng J."/>
            <person name="Zhang X."/>
        </authorList>
    </citation>
    <scope>NUCLEOTIDE SEQUENCE [LARGE SCALE GENOMIC DNA]</scope>
    <source>
        <strain evidence="1 2">ZX01</strain>
    </source>
</reference>
<dbReference type="EMBL" id="LNSV01000007">
    <property type="protein sequence ID" value="KUH39887.1"/>
    <property type="molecule type" value="Genomic_DNA"/>
</dbReference>
<name>A0A100Y8X8_9ACTN</name>
<comment type="caution">
    <text evidence="1">The sequence shown here is derived from an EMBL/GenBank/DDBJ whole genome shotgun (WGS) entry which is preliminary data.</text>
</comment>
<sequence length="65" mass="7249">MMAGMPTPSSFRIVPEVWRLPSHRLRSPIPASSRSFLNSAQSLLSPARLRPSGARAARYSNQRSR</sequence>
<organism evidence="1 2">
    <name type="scientific">Streptomyces kanasensis</name>
    <dbReference type="NCBI Taxonomy" id="936756"/>
    <lineage>
        <taxon>Bacteria</taxon>
        <taxon>Bacillati</taxon>
        <taxon>Actinomycetota</taxon>
        <taxon>Actinomycetes</taxon>
        <taxon>Kitasatosporales</taxon>
        <taxon>Streptomycetaceae</taxon>
        <taxon>Streptomyces</taxon>
    </lineage>
</organism>
<dbReference type="Proteomes" id="UP000054011">
    <property type="component" value="Unassembled WGS sequence"/>
</dbReference>
<evidence type="ECO:0000313" key="1">
    <source>
        <dbReference type="EMBL" id="KUH39887.1"/>
    </source>
</evidence>
<gene>
    <name evidence="1" type="ORF">ATE80_04845</name>
</gene>
<proteinExistence type="predicted"/>
<dbReference type="AlphaFoldDB" id="A0A100Y8X8"/>
<accession>A0A100Y8X8</accession>
<evidence type="ECO:0000313" key="2">
    <source>
        <dbReference type="Proteomes" id="UP000054011"/>
    </source>
</evidence>
<keyword evidence="2" id="KW-1185">Reference proteome</keyword>
<protein>
    <submittedName>
        <fullName evidence="1">Uncharacterized protein</fullName>
    </submittedName>
</protein>